<dbReference type="InterPro" id="IPR055259">
    <property type="entry name" value="YkvP/CgeB_Glyco_trans-like"/>
</dbReference>
<dbReference type="SUPFAM" id="SSF53756">
    <property type="entry name" value="UDP-Glycosyltransferase/glycogen phosphorylase"/>
    <property type="match status" value="1"/>
</dbReference>
<sequence length="375" mass="41941">MIKVLAIYPAFDWRLNEMAMVWQQLCQSGQVKCTVFASRKDRLKGHVAALEHERGKNLEVFRLDAPLTSQAAIDRMLASADRERPDLIFCATSLNMHAARQVRQRFSVPILLHDEFLSDEQLPLPRRQYLGVEALRPLAIWLRARRVMAGTDGMACSNPKEFDRKFRHPLGGQVFYLPWPHPAPPDARPVPERDPALGIYIGSISKPKGAANLERHVSALLAADPHIRVRIIGPATDRLGEDALRALREAWPDRVSYLKSCSRSDAMQQLASAYFVFSSGVSSNWGLIGDAWNAGTPVLSPSAHYDLEDGENCLVCREAEDFVEAVKCLRDDGMLWRRLSLGGRRTVRELHSVAGVAERLLAGLHGTLGQRAREQ</sequence>
<dbReference type="Gene3D" id="3.40.50.2000">
    <property type="entry name" value="Glycogen Phosphorylase B"/>
    <property type="match status" value="2"/>
</dbReference>
<organism evidence="2 3">
    <name type="scientific">Crenobacter caeni</name>
    <dbReference type="NCBI Taxonomy" id="2705474"/>
    <lineage>
        <taxon>Bacteria</taxon>
        <taxon>Pseudomonadati</taxon>
        <taxon>Pseudomonadota</taxon>
        <taxon>Betaproteobacteria</taxon>
        <taxon>Neisseriales</taxon>
        <taxon>Neisseriaceae</taxon>
        <taxon>Crenobacter</taxon>
    </lineage>
</organism>
<dbReference type="Proteomes" id="UP000482578">
    <property type="component" value="Unassembled WGS sequence"/>
</dbReference>
<comment type="caution">
    <text evidence="2">The sequence shown here is derived from an EMBL/GenBank/DDBJ whole genome shotgun (WGS) entry which is preliminary data.</text>
</comment>
<dbReference type="RefSeq" id="WP_163316349.1">
    <property type="nucleotide sequence ID" value="NZ_JAAGAA010000008.1"/>
</dbReference>
<keyword evidence="3" id="KW-1185">Reference proteome</keyword>
<evidence type="ECO:0000313" key="2">
    <source>
        <dbReference type="EMBL" id="NDV13143.1"/>
    </source>
</evidence>
<protein>
    <submittedName>
        <fullName evidence="2">Glycosyltransferase</fullName>
    </submittedName>
</protein>
<accession>A0A6B2KSW2</accession>
<evidence type="ECO:0000313" key="3">
    <source>
        <dbReference type="Proteomes" id="UP000482578"/>
    </source>
</evidence>
<keyword evidence="2" id="KW-0808">Transferase</keyword>
<dbReference type="AlphaFoldDB" id="A0A6B2KSW2"/>
<dbReference type="Pfam" id="PF13524">
    <property type="entry name" value="Glyco_trans_1_2"/>
    <property type="match status" value="1"/>
</dbReference>
<evidence type="ECO:0000259" key="1">
    <source>
        <dbReference type="Pfam" id="PF13524"/>
    </source>
</evidence>
<name>A0A6B2KSW2_9NEIS</name>
<proteinExistence type="predicted"/>
<dbReference type="EMBL" id="JAAGAA010000008">
    <property type="protein sequence ID" value="NDV13143.1"/>
    <property type="molecule type" value="Genomic_DNA"/>
</dbReference>
<gene>
    <name evidence="2" type="ORF">GZH52_10120</name>
</gene>
<feature type="domain" description="Spore protein YkvP/CgeB glycosyl transferase-like" evidence="1">
    <location>
        <begin position="218"/>
        <end position="362"/>
    </location>
</feature>
<dbReference type="GO" id="GO:0016740">
    <property type="term" value="F:transferase activity"/>
    <property type="evidence" value="ECO:0007669"/>
    <property type="project" value="UniProtKB-KW"/>
</dbReference>
<reference evidence="2 3" key="1">
    <citation type="submission" date="2020-02" db="EMBL/GenBank/DDBJ databases">
        <authorList>
            <person name="Yang Z."/>
        </authorList>
    </citation>
    <scope>NUCLEOTIDE SEQUENCE [LARGE SCALE GENOMIC DNA]</scope>
    <source>
        <strain evidence="2 3">HX-7-9</strain>
    </source>
</reference>